<comment type="domain">
    <text evidence="10">The IMP cyclohydrolase activity resides in the N-terminal region.</text>
</comment>
<keyword evidence="5 10" id="KW-0658">Purine biosynthesis</keyword>
<evidence type="ECO:0000256" key="3">
    <source>
        <dbReference type="ARBA" id="ARBA00007667"/>
    </source>
</evidence>
<protein>
    <recommendedName>
        <fullName evidence="10">Bifunctional purine biosynthesis protein PurH</fullName>
    </recommendedName>
    <domain>
        <recommendedName>
            <fullName evidence="10">Phosphoribosylaminoimidazolecarboxamide formyltransferase</fullName>
            <ecNumber evidence="10">2.1.2.3</ecNumber>
        </recommendedName>
        <alternativeName>
            <fullName evidence="10">AICAR transformylase</fullName>
        </alternativeName>
    </domain>
    <domain>
        <recommendedName>
            <fullName evidence="10">IMP cyclohydrolase</fullName>
            <ecNumber evidence="10">3.5.4.10</ecNumber>
        </recommendedName>
        <alternativeName>
            <fullName evidence="10">ATIC</fullName>
        </alternativeName>
        <alternativeName>
            <fullName evidence="10">IMP synthase</fullName>
        </alternativeName>
        <alternativeName>
            <fullName evidence="10">Inosinicase</fullName>
        </alternativeName>
    </domain>
</protein>
<evidence type="ECO:0000256" key="6">
    <source>
        <dbReference type="ARBA" id="ARBA00022801"/>
    </source>
</evidence>
<dbReference type="Gene3D" id="3.40.50.1380">
    <property type="entry name" value="Methylglyoxal synthase-like domain"/>
    <property type="match status" value="1"/>
</dbReference>
<evidence type="ECO:0000256" key="2">
    <source>
        <dbReference type="ARBA" id="ARBA00004954"/>
    </source>
</evidence>
<evidence type="ECO:0000256" key="4">
    <source>
        <dbReference type="ARBA" id="ARBA00022679"/>
    </source>
</evidence>
<keyword evidence="4 10" id="KW-0808">Transferase</keyword>
<dbReference type="EC" id="2.1.2.3" evidence="10"/>
<dbReference type="PANTHER" id="PTHR11692:SF0">
    <property type="entry name" value="BIFUNCTIONAL PURINE BIOSYNTHESIS PROTEIN ATIC"/>
    <property type="match status" value="1"/>
</dbReference>
<comment type="pathway">
    <text evidence="2 10">Purine metabolism; IMP biosynthesis via de novo pathway; 5-formamido-1-(5-phospho-D-ribosyl)imidazole-4-carboxamide from 5-amino-1-(5-phospho-D-ribosyl)imidazole-4-carboxamide (10-formyl THF route): step 1/1.</text>
</comment>
<dbReference type="NCBIfam" id="TIGR00355">
    <property type="entry name" value="purH"/>
    <property type="match status" value="1"/>
</dbReference>
<comment type="catalytic activity">
    <reaction evidence="8 10">
        <text>(6R)-10-formyltetrahydrofolate + 5-amino-1-(5-phospho-beta-D-ribosyl)imidazole-4-carboxamide = 5-formamido-1-(5-phospho-D-ribosyl)imidazole-4-carboxamide + (6S)-5,6,7,8-tetrahydrofolate</text>
        <dbReference type="Rhea" id="RHEA:22192"/>
        <dbReference type="ChEBI" id="CHEBI:57453"/>
        <dbReference type="ChEBI" id="CHEBI:58467"/>
        <dbReference type="ChEBI" id="CHEBI:58475"/>
        <dbReference type="ChEBI" id="CHEBI:195366"/>
        <dbReference type="EC" id="2.1.2.3"/>
    </reaction>
</comment>
<dbReference type="PIRSF" id="PIRSF000414">
    <property type="entry name" value="AICARFT_IMPCHas"/>
    <property type="match status" value="1"/>
</dbReference>
<dbReference type="GO" id="GO:0004643">
    <property type="term" value="F:phosphoribosylaminoimidazolecarboxamide formyltransferase activity"/>
    <property type="evidence" value="ECO:0007669"/>
    <property type="project" value="UniProtKB-UniRule"/>
</dbReference>
<dbReference type="FunFam" id="3.40.140.20:FF:000002">
    <property type="entry name" value="Bifunctional purine biosynthesis protein PurH"/>
    <property type="match status" value="1"/>
</dbReference>
<dbReference type="STRING" id="673521.SAMN05660991_01280"/>
<dbReference type="RefSeq" id="WP_091941287.1">
    <property type="nucleotide sequence ID" value="NZ_FOEE01000003.1"/>
</dbReference>
<dbReference type="SMART" id="SM00851">
    <property type="entry name" value="MGS"/>
    <property type="match status" value="1"/>
</dbReference>
<comment type="catalytic activity">
    <reaction evidence="9 10">
        <text>IMP + H2O = 5-formamido-1-(5-phospho-D-ribosyl)imidazole-4-carboxamide</text>
        <dbReference type="Rhea" id="RHEA:18445"/>
        <dbReference type="ChEBI" id="CHEBI:15377"/>
        <dbReference type="ChEBI" id="CHEBI:58053"/>
        <dbReference type="ChEBI" id="CHEBI:58467"/>
        <dbReference type="EC" id="3.5.4.10"/>
    </reaction>
</comment>
<dbReference type="Proteomes" id="UP000198960">
    <property type="component" value="Unassembled WGS sequence"/>
</dbReference>
<evidence type="ECO:0000256" key="5">
    <source>
        <dbReference type="ARBA" id="ARBA00022755"/>
    </source>
</evidence>
<dbReference type="UniPathway" id="UPA00074">
    <property type="reaction ID" value="UER00133"/>
</dbReference>
<dbReference type="InterPro" id="IPR016193">
    <property type="entry name" value="Cytidine_deaminase-like"/>
</dbReference>
<dbReference type="GO" id="GO:0003937">
    <property type="term" value="F:IMP cyclohydrolase activity"/>
    <property type="evidence" value="ECO:0007669"/>
    <property type="project" value="UniProtKB-UniRule"/>
</dbReference>
<dbReference type="SUPFAM" id="SSF53927">
    <property type="entry name" value="Cytidine deaminase-like"/>
    <property type="match status" value="1"/>
</dbReference>
<evidence type="ECO:0000256" key="10">
    <source>
        <dbReference type="HAMAP-Rule" id="MF_00139"/>
    </source>
</evidence>
<evidence type="ECO:0000256" key="1">
    <source>
        <dbReference type="ARBA" id="ARBA00004844"/>
    </source>
</evidence>
<dbReference type="InterPro" id="IPR011607">
    <property type="entry name" value="MGS-like_dom"/>
</dbReference>
<dbReference type="EMBL" id="FOEE01000003">
    <property type="protein sequence ID" value="SEO68862.1"/>
    <property type="molecule type" value="Genomic_DNA"/>
</dbReference>
<evidence type="ECO:0000259" key="11">
    <source>
        <dbReference type="PROSITE" id="PS51855"/>
    </source>
</evidence>
<dbReference type="AlphaFoldDB" id="A0A1H8RR90"/>
<comment type="similarity">
    <text evidence="3 10">Belongs to the PurH family.</text>
</comment>
<dbReference type="PANTHER" id="PTHR11692">
    <property type="entry name" value="BIFUNCTIONAL PURINE BIOSYNTHESIS PROTEIN PURH"/>
    <property type="match status" value="1"/>
</dbReference>
<keyword evidence="6 10" id="KW-0378">Hydrolase</keyword>
<dbReference type="InterPro" id="IPR024051">
    <property type="entry name" value="AICAR_Tfase_dup_dom_sf"/>
</dbReference>
<evidence type="ECO:0000256" key="7">
    <source>
        <dbReference type="ARBA" id="ARBA00023268"/>
    </source>
</evidence>
<dbReference type="NCBIfam" id="NF002049">
    <property type="entry name" value="PRK00881.1"/>
    <property type="match status" value="1"/>
</dbReference>
<dbReference type="OrthoDB" id="9802065at2"/>
<dbReference type="EC" id="3.5.4.10" evidence="10"/>
<evidence type="ECO:0000256" key="8">
    <source>
        <dbReference type="ARBA" id="ARBA00050488"/>
    </source>
</evidence>
<keyword evidence="13" id="KW-1185">Reference proteome</keyword>
<gene>
    <name evidence="10" type="primary">purH</name>
    <name evidence="12" type="ORF">SAMN05660991_01280</name>
</gene>
<organism evidence="12 13">
    <name type="scientific">Trujillonella endophytica</name>
    <dbReference type="NCBI Taxonomy" id="673521"/>
    <lineage>
        <taxon>Bacteria</taxon>
        <taxon>Bacillati</taxon>
        <taxon>Actinomycetota</taxon>
        <taxon>Actinomycetes</taxon>
        <taxon>Geodermatophilales</taxon>
        <taxon>Geodermatophilaceae</taxon>
        <taxon>Trujillonella</taxon>
    </lineage>
</organism>
<feature type="domain" description="MGS-like" evidence="11">
    <location>
        <begin position="1"/>
        <end position="149"/>
    </location>
</feature>
<dbReference type="Pfam" id="PF02142">
    <property type="entry name" value="MGS"/>
    <property type="match status" value="1"/>
</dbReference>
<dbReference type="Gene3D" id="3.40.140.20">
    <property type="match status" value="2"/>
</dbReference>
<name>A0A1H8RR90_9ACTN</name>
<sequence length="516" mass="54351">MSDRTPIRRALLGVYDKSGIEELARGLVEAGVELVSTGATARRIAEAGVPVTPVEEVTGFPECLDGRVKTLHPAVHAGILADRRKPEHVSQLEELGIRAFDLVVVNLYPFTETVASGAAPDECVEQIDIGGPAMVRAAAKNHPSVAVVVDPARYDDVLAAVRAGGFALAERQRLAAAAFRHTASYDIAVASWMGSVLAPEEESPFPAWAGASWERADVLRYGENPHQQAALYRGVQPGLAHAEQLHGKQMSYNNYVDTDAAWRAAHDHTDPCVAIIKHANPCGIAVGADISAAHRKAHACDPVSAFGGVIAANREVDLAMAEQVADVFTEVVVAPSFTEDAVQVLTAKKNIRLLRLPTDARSGVEFRPIGGGVLLQSVDRIDAAGDDPTSWTLATGEPLDAAELDNLVFAWRSVRAVRSNAILLAHDKATVGVGMGQVNRVDAARLAVARAGERAAGSVAASDAFFPFADGLQVLVDAGVRAVVQPGGSVRDEEVVAAAAAAGVAMYLTGTRHFAH</sequence>
<dbReference type="GO" id="GO:0006189">
    <property type="term" value="P:'de novo' IMP biosynthetic process"/>
    <property type="evidence" value="ECO:0007669"/>
    <property type="project" value="UniProtKB-UniRule"/>
</dbReference>
<dbReference type="CDD" id="cd01421">
    <property type="entry name" value="IMPCH"/>
    <property type="match status" value="1"/>
</dbReference>
<dbReference type="SMART" id="SM00798">
    <property type="entry name" value="AICARFT_IMPCHas"/>
    <property type="match status" value="1"/>
</dbReference>
<proteinExistence type="inferred from homology"/>
<accession>A0A1H8RR90</accession>
<dbReference type="FunFam" id="3.40.50.1380:FF:000001">
    <property type="entry name" value="Bifunctional purine biosynthesis protein PurH"/>
    <property type="match status" value="1"/>
</dbReference>
<dbReference type="InterPro" id="IPR002695">
    <property type="entry name" value="PurH-like"/>
</dbReference>
<evidence type="ECO:0000313" key="13">
    <source>
        <dbReference type="Proteomes" id="UP000198960"/>
    </source>
</evidence>
<comment type="pathway">
    <text evidence="1 10">Purine metabolism; IMP biosynthesis via de novo pathway; IMP from 5-formamido-1-(5-phospho-D-ribosyl)imidazole-4-carboxamide: step 1/1.</text>
</comment>
<dbReference type="HAMAP" id="MF_00139">
    <property type="entry name" value="PurH"/>
    <property type="match status" value="1"/>
</dbReference>
<dbReference type="InterPro" id="IPR036914">
    <property type="entry name" value="MGS-like_dom_sf"/>
</dbReference>
<evidence type="ECO:0000256" key="9">
    <source>
        <dbReference type="ARBA" id="ARBA00050687"/>
    </source>
</evidence>
<dbReference type="SUPFAM" id="SSF52335">
    <property type="entry name" value="Methylglyoxal synthase-like"/>
    <property type="match status" value="1"/>
</dbReference>
<keyword evidence="7 10" id="KW-0511">Multifunctional enzyme</keyword>
<dbReference type="PROSITE" id="PS51855">
    <property type="entry name" value="MGS"/>
    <property type="match status" value="1"/>
</dbReference>
<evidence type="ECO:0000313" key="12">
    <source>
        <dbReference type="EMBL" id="SEO68862.1"/>
    </source>
</evidence>
<dbReference type="GO" id="GO:0005829">
    <property type="term" value="C:cytosol"/>
    <property type="evidence" value="ECO:0007669"/>
    <property type="project" value="TreeGrafter"/>
</dbReference>
<reference evidence="13" key="1">
    <citation type="submission" date="2016-10" db="EMBL/GenBank/DDBJ databases">
        <authorList>
            <person name="Varghese N."/>
            <person name="Submissions S."/>
        </authorList>
    </citation>
    <scope>NUCLEOTIDE SEQUENCE [LARGE SCALE GENOMIC DNA]</scope>
    <source>
        <strain evidence="13">DSM 45413</strain>
    </source>
</reference>
<dbReference type="Pfam" id="PF01808">
    <property type="entry name" value="AICARFT_IMPCHas"/>
    <property type="match status" value="1"/>
</dbReference>
<dbReference type="FunFam" id="3.40.140.20:FF:000001">
    <property type="entry name" value="Bifunctional purine biosynthesis protein PurH"/>
    <property type="match status" value="1"/>
</dbReference>